<evidence type="ECO:0000259" key="3">
    <source>
        <dbReference type="PROSITE" id="PS51186"/>
    </source>
</evidence>
<dbReference type="RefSeq" id="WP_141893792.1">
    <property type="nucleotide sequence ID" value="NZ_BAABLH010000004.1"/>
</dbReference>
<name>A0A543F0S8_9MICO</name>
<dbReference type="PANTHER" id="PTHR10545">
    <property type="entry name" value="DIAMINE N-ACETYLTRANSFERASE"/>
    <property type="match status" value="1"/>
</dbReference>
<dbReference type="PROSITE" id="PS51186">
    <property type="entry name" value="GNAT"/>
    <property type="match status" value="1"/>
</dbReference>
<gene>
    <name evidence="4" type="ORF">FB391_1450</name>
</gene>
<dbReference type="PANTHER" id="PTHR10545:SF42">
    <property type="entry name" value="ACETYLTRANSFERASE"/>
    <property type="match status" value="1"/>
</dbReference>
<proteinExistence type="predicted"/>
<feature type="domain" description="N-acetyltransferase" evidence="3">
    <location>
        <begin position="2"/>
        <end position="149"/>
    </location>
</feature>
<keyword evidence="2" id="KW-0012">Acyltransferase</keyword>
<keyword evidence="5" id="KW-1185">Reference proteome</keyword>
<comment type="caution">
    <text evidence="4">The sequence shown here is derived from an EMBL/GenBank/DDBJ whole genome shotgun (WGS) entry which is preliminary data.</text>
</comment>
<reference evidence="4 5" key="1">
    <citation type="submission" date="2019-06" db="EMBL/GenBank/DDBJ databases">
        <title>Sequencing the genomes of 1000 actinobacteria strains.</title>
        <authorList>
            <person name="Klenk H.-P."/>
        </authorList>
    </citation>
    <scope>NUCLEOTIDE SEQUENCE [LARGE SCALE GENOMIC DNA]</scope>
    <source>
        <strain evidence="4 5">DSM 105492</strain>
    </source>
</reference>
<dbReference type="AlphaFoldDB" id="A0A543F0S8"/>
<sequence>MTTIRTLLRTDHDAWLPLWRGYLEFYEAELSDEQTTLTWNRLIDPQFPIHGALAVDDDGAAVGIVHWLTHAATWSAQPYCYLEDLFVAPGVRGAGAGRALIAHVAEWADAHGSPKVYWLTQETNTTARALYDRVATHTGYVHYQIGLGS</sequence>
<dbReference type="Proteomes" id="UP000320235">
    <property type="component" value="Unassembled WGS sequence"/>
</dbReference>
<dbReference type="InterPro" id="IPR051016">
    <property type="entry name" value="Diverse_Substrate_AcTransf"/>
</dbReference>
<dbReference type="GO" id="GO:0008080">
    <property type="term" value="F:N-acetyltransferase activity"/>
    <property type="evidence" value="ECO:0007669"/>
    <property type="project" value="TreeGrafter"/>
</dbReference>
<dbReference type="Gene3D" id="3.40.630.30">
    <property type="match status" value="1"/>
</dbReference>
<dbReference type="CDD" id="cd04301">
    <property type="entry name" value="NAT_SF"/>
    <property type="match status" value="1"/>
</dbReference>
<evidence type="ECO:0000313" key="5">
    <source>
        <dbReference type="Proteomes" id="UP000320235"/>
    </source>
</evidence>
<evidence type="ECO:0000256" key="1">
    <source>
        <dbReference type="ARBA" id="ARBA00022679"/>
    </source>
</evidence>
<protein>
    <submittedName>
        <fullName evidence="4">Acetyltransferase (GNAT) family protein</fullName>
    </submittedName>
</protein>
<evidence type="ECO:0000256" key="2">
    <source>
        <dbReference type="ARBA" id="ARBA00023315"/>
    </source>
</evidence>
<dbReference type="InterPro" id="IPR000182">
    <property type="entry name" value="GNAT_dom"/>
</dbReference>
<dbReference type="SUPFAM" id="SSF55729">
    <property type="entry name" value="Acyl-CoA N-acyltransferases (Nat)"/>
    <property type="match status" value="1"/>
</dbReference>
<accession>A0A543F0S8</accession>
<evidence type="ECO:0000313" key="4">
    <source>
        <dbReference type="EMBL" id="TQM27433.1"/>
    </source>
</evidence>
<dbReference type="EMBL" id="VFPE01000002">
    <property type="protein sequence ID" value="TQM27433.1"/>
    <property type="molecule type" value="Genomic_DNA"/>
</dbReference>
<dbReference type="OrthoDB" id="9805924at2"/>
<dbReference type="Pfam" id="PF00583">
    <property type="entry name" value="Acetyltransf_1"/>
    <property type="match status" value="1"/>
</dbReference>
<organism evidence="4 5">
    <name type="scientific">Microbacterium kyungheense</name>
    <dbReference type="NCBI Taxonomy" id="1263636"/>
    <lineage>
        <taxon>Bacteria</taxon>
        <taxon>Bacillati</taxon>
        <taxon>Actinomycetota</taxon>
        <taxon>Actinomycetes</taxon>
        <taxon>Micrococcales</taxon>
        <taxon>Microbacteriaceae</taxon>
        <taxon>Microbacterium</taxon>
    </lineage>
</organism>
<dbReference type="InterPro" id="IPR016181">
    <property type="entry name" value="Acyl_CoA_acyltransferase"/>
</dbReference>
<keyword evidence="1 4" id="KW-0808">Transferase</keyword>